<evidence type="ECO:0000313" key="3">
    <source>
        <dbReference type="Proteomes" id="UP001476798"/>
    </source>
</evidence>
<organism evidence="2 3">
    <name type="scientific">Goodea atripinnis</name>
    <dbReference type="NCBI Taxonomy" id="208336"/>
    <lineage>
        <taxon>Eukaryota</taxon>
        <taxon>Metazoa</taxon>
        <taxon>Chordata</taxon>
        <taxon>Craniata</taxon>
        <taxon>Vertebrata</taxon>
        <taxon>Euteleostomi</taxon>
        <taxon>Actinopterygii</taxon>
        <taxon>Neopterygii</taxon>
        <taxon>Teleostei</taxon>
        <taxon>Neoteleostei</taxon>
        <taxon>Acanthomorphata</taxon>
        <taxon>Ovalentaria</taxon>
        <taxon>Atherinomorphae</taxon>
        <taxon>Cyprinodontiformes</taxon>
        <taxon>Goodeidae</taxon>
        <taxon>Goodea</taxon>
    </lineage>
</organism>
<reference evidence="2 3" key="1">
    <citation type="submission" date="2021-06" db="EMBL/GenBank/DDBJ databases">
        <authorList>
            <person name="Palmer J.M."/>
        </authorList>
    </citation>
    <scope>NUCLEOTIDE SEQUENCE [LARGE SCALE GENOMIC DNA]</scope>
    <source>
        <strain evidence="2 3">GA_2019</strain>
        <tissue evidence="2">Muscle</tissue>
    </source>
</reference>
<accession>A0ABV0PDN1</accession>
<evidence type="ECO:0000313" key="2">
    <source>
        <dbReference type="EMBL" id="MEQ2181482.1"/>
    </source>
</evidence>
<feature type="non-terminal residue" evidence="2">
    <location>
        <position position="1"/>
    </location>
</feature>
<protein>
    <submittedName>
        <fullName evidence="2">Uncharacterized protein</fullName>
    </submittedName>
</protein>
<name>A0ABV0PDN1_9TELE</name>
<comment type="caution">
    <text evidence="2">The sequence shown here is derived from an EMBL/GenBank/DDBJ whole genome shotgun (WGS) entry which is preliminary data.</text>
</comment>
<sequence length="190" mass="20927">VRSFPDVLSPCVSSILPEQRPSLPHSFISTLGSICGPVCSTELEDDTAAAEPQPLPTTLHHSRLQSSPSSCYSDWDSSLWNTWSSAMDSNLDSNRTSLISSVDSCYTNDSATFAHLLAVAAETMSGASLTDFSPPASPLSALYPSYRSDRDGFRELEPMSAWDWRMAWMEDMDAQYRARYLNRSTKALNA</sequence>
<gene>
    <name evidence="2" type="ORF">GOODEAATRI_012030</name>
</gene>
<feature type="region of interest" description="Disordered" evidence="1">
    <location>
        <begin position="45"/>
        <end position="67"/>
    </location>
</feature>
<evidence type="ECO:0000256" key="1">
    <source>
        <dbReference type="SAM" id="MobiDB-lite"/>
    </source>
</evidence>
<keyword evidence="3" id="KW-1185">Reference proteome</keyword>
<dbReference type="EMBL" id="JAHRIO010070723">
    <property type="protein sequence ID" value="MEQ2181482.1"/>
    <property type="molecule type" value="Genomic_DNA"/>
</dbReference>
<dbReference type="Proteomes" id="UP001476798">
    <property type="component" value="Unassembled WGS sequence"/>
</dbReference>
<proteinExistence type="predicted"/>